<dbReference type="EnsemblProtists" id="PYU1_T012634">
    <property type="protein sequence ID" value="PYU1_T012634"/>
    <property type="gene ID" value="PYU1_G012608"/>
</dbReference>
<name>K3X5Y5_GLOUD</name>
<evidence type="ECO:0000256" key="1">
    <source>
        <dbReference type="ARBA" id="ARBA00022737"/>
    </source>
</evidence>
<dbReference type="EMBL" id="GL376612">
    <property type="status" value="NOT_ANNOTATED_CDS"/>
    <property type="molecule type" value="Genomic_DNA"/>
</dbReference>
<dbReference type="OMA" id="MYIMSIN"/>
<dbReference type="eggNOG" id="ENOG502QW4C">
    <property type="taxonomic scope" value="Eukaryota"/>
</dbReference>
<feature type="repeat" description="ANK" evidence="3">
    <location>
        <begin position="44"/>
        <end position="76"/>
    </location>
</feature>
<dbReference type="Gene3D" id="1.25.40.20">
    <property type="entry name" value="Ankyrin repeat-containing domain"/>
    <property type="match status" value="1"/>
</dbReference>
<dbReference type="SMART" id="SM00248">
    <property type="entry name" value="ANK"/>
    <property type="match status" value="2"/>
</dbReference>
<dbReference type="PANTHER" id="PTHR24198">
    <property type="entry name" value="ANKYRIN REPEAT AND PROTEIN KINASE DOMAIN-CONTAINING PROTEIN"/>
    <property type="match status" value="1"/>
</dbReference>
<feature type="compositionally biased region" description="Acidic residues" evidence="4">
    <location>
        <begin position="315"/>
        <end position="324"/>
    </location>
</feature>
<feature type="compositionally biased region" description="Low complexity" evidence="4">
    <location>
        <begin position="369"/>
        <end position="395"/>
    </location>
</feature>
<dbReference type="Proteomes" id="UP000019132">
    <property type="component" value="Unassembled WGS sequence"/>
</dbReference>
<dbReference type="InterPro" id="IPR002110">
    <property type="entry name" value="Ankyrin_rpt"/>
</dbReference>
<dbReference type="InParanoid" id="K3X5Y5"/>
<dbReference type="Pfam" id="PF12796">
    <property type="entry name" value="Ank_2"/>
    <property type="match status" value="1"/>
</dbReference>
<accession>K3X5Y5</accession>
<keyword evidence="1" id="KW-0677">Repeat</keyword>
<keyword evidence="2 3" id="KW-0040">ANK repeat</keyword>
<proteinExistence type="predicted"/>
<dbReference type="STRING" id="431595.K3X5Y5"/>
<sequence>MNLLQGKSNQYLREAILEESLEKVKRYLTLKIGKADVGALTESGGFSMLHCAALVGNTQIVMMLLQCGADVMALTDDGYTALDLAIWKGHLQIIELLRSQSSIAPMKEPESLNGKLILHMGRKATVVDFEPSTSIRTSSLRALHYEDNGEAKLVNLWAGTDYKIIGSNPYYEDLKKLDYQYADIPVAQNQQNYDAMLQGQAFFDNDSDSEEENEIEDVVEIRVPPGPLGVLLDSGIQQCAVVHGFTTLPTGGQGPIEAHGGVLPGMYIIGINETNASLMSLQAVTQLLGKLARKEKVIRFAVFRPGSPKRHLDSDDSDEDDSDDSDKAPPSHVSSAHSSAASVPPLPPVPVTAKPPPAPSGGFTSRFASLAASMTSKKSTSSLSSQSSTTPRGSSVMSPSARQLPGTPKETECIHCGVPSTAHASAACPYR</sequence>
<evidence type="ECO:0000256" key="2">
    <source>
        <dbReference type="ARBA" id="ARBA00023043"/>
    </source>
</evidence>
<keyword evidence="6" id="KW-1185">Reference proteome</keyword>
<dbReference type="AlphaFoldDB" id="K3X5Y5"/>
<feature type="compositionally biased region" description="Low complexity" evidence="4">
    <location>
        <begin position="328"/>
        <end position="343"/>
    </location>
</feature>
<feature type="compositionally biased region" description="Pro residues" evidence="4">
    <location>
        <begin position="344"/>
        <end position="359"/>
    </location>
</feature>
<dbReference type="VEuPathDB" id="FungiDB:PYU1_G012608"/>
<dbReference type="PANTHER" id="PTHR24198:SF165">
    <property type="entry name" value="ANKYRIN REPEAT-CONTAINING PROTEIN-RELATED"/>
    <property type="match status" value="1"/>
</dbReference>
<evidence type="ECO:0000256" key="4">
    <source>
        <dbReference type="SAM" id="MobiDB-lite"/>
    </source>
</evidence>
<reference evidence="5" key="3">
    <citation type="submission" date="2015-02" db="UniProtKB">
        <authorList>
            <consortium name="EnsemblProtists"/>
        </authorList>
    </citation>
    <scope>IDENTIFICATION</scope>
    <source>
        <strain evidence="5">DAOM BR144</strain>
    </source>
</reference>
<reference evidence="6" key="1">
    <citation type="journal article" date="2010" name="Genome Biol.">
        <title>Genome sequence of the necrotrophic plant pathogen Pythium ultimum reveals original pathogenicity mechanisms and effector repertoire.</title>
        <authorList>
            <person name="Levesque C.A."/>
            <person name="Brouwer H."/>
            <person name="Cano L."/>
            <person name="Hamilton J.P."/>
            <person name="Holt C."/>
            <person name="Huitema E."/>
            <person name="Raffaele S."/>
            <person name="Robideau G.P."/>
            <person name="Thines M."/>
            <person name="Win J."/>
            <person name="Zerillo M.M."/>
            <person name="Beakes G.W."/>
            <person name="Boore J.L."/>
            <person name="Busam D."/>
            <person name="Dumas B."/>
            <person name="Ferriera S."/>
            <person name="Fuerstenberg S.I."/>
            <person name="Gachon C.M."/>
            <person name="Gaulin E."/>
            <person name="Govers F."/>
            <person name="Grenville-Briggs L."/>
            <person name="Horner N."/>
            <person name="Hostetler J."/>
            <person name="Jiang R.H."/>
            <person name="Johnson J."/>
            <person name="Krajaejun T."/>
            <person name="Lin H."/>
            <person name="Meijer H.J."/>
            <person name="Moore B."/>
            <person name="Morris P."/>
            <person name="Phuntmart V."/>
            <person name="Puiu D."/>
            <person name="Shetty J."/>
            <person name="Stajich J.E."/>
            <person name="Tripathy S."/>
            <person name="Wawra S."/>
            <person name="van West P."/>
            <person name="Whitty B.R."/>
            <person name="Coutinho P.M."/>
            <person name="Henrissat B."/>
            <person name="Martin F."/>
            <person name="Thomas P.D."/>
            <person name="Tyler B.M."/>
            <person name="De Vries R.P."/>
            <person name="Kamoun S."/>
            <person name="Yandell M."/>
            <person name="Tisserat N."/>
            <person name="Buell C.R."/>
        </authorList>
    </citation>
    <scope>NUCLEOTIDE SEQUENCE</scope>
    <source>
        <strain evidence="6">DAOM:BR144</strain>
    </source>
</reference>
<reference evidence="6" key="2">
    <citation type="submission" date="2010-04" db="EMBL/GenBank/DDBJ databases">
        <authorList>
            <person name="Buell R."/>
            <person name="Hamilton J."/>
            <person name="Hostetler J."/>
        </authorList>
    </citation>
    <scope>NUCLEOTIDE SEQUENCE [LARGE SCALE GENOMIC DNA]</scope>
    <source>
        <strain evidence="6">DAOM:BR144</strain>
    </source>
</reference>
<dbReference type="PROSITE" id="PS50297">
    <property type="entry name" value="ANK_REP_REGION"/>
    <property type="match status" value="1"/>
</dbReference>
<organism evidence="5 6">
    <name type="scientific">Globisporangium ultimum (strain ATCC 200006 / CBS 805.95 / DAOM BR144)</name>
    <name type="common">Pythium ultimum</name>
    <dbReference type="NCBI Taxonomy" id="431595"/>
    <lineage>
        <taxon>Eukaryota</taxon>
        <taxon>Sar</taxon>
        <taxon>Stramenopiles</taxon>
        <taxon>Oomycota</taxon>
        <taxon>Peronosporomycetes</taxon>
        <taxon>Pythiales</taxon>
        <taxon>Pythiaceae</taxon>
        <taxon>Globisporangium</taxon>
    </lineage>
</organism>
<evidence type="ECO:0000313" key="5">
    <source>
        <dbReference type="EnsemblProtists" id="PYU1_T012634"/>
    </source>
</evidence>
<dbReference type="SUPFAM" id="SSF48403">
    <property type="entry name" value="Ankyrin repeat"/>
    <property type="match status" value="1"/>
</dbReference>
<feature type="region of interest" description="Disordered" evidence="4">
    <location>
        <begin position="306"/>
        <end position="412"/>
    </location>
</feature>
<evidence type="ECO:0000256" key="3">
    <source>
        <dbReference type="PROSITE-ProRule" id="PRU00023"/>
    </source>
</evidence>
<evidence type="ECO:0000313" key="6">
    <source>
        <dbReference type="Proteomes" id="UP000019132"/>
    </source>
</evidence>
<dbReference type="InterPro" id="IPR036770">
    <property type="entry name" value="Ankyrin_rpt-contain_sf"/>
</dbReference>
<dbReference type="HOGENOM" id="CLU_641733_0_0_1"/>
<protein>
    <submittedName>
        <fullName evidence="5">Uncharacterized protein</fullName>
    </submittedName>
</protein>
<dbReference type="PROSITE" id="PS50088">
    <property type="entry name" value="ANK_REPEAT"/>
    <property type="match status" value="1"/>
</dbReference>